<protein>
    <recommendedName>
        <fullName evidence="7">DNA 3'-5' helicase</fullName>
        <ecNumber evidence="7">5.6.2.4</ecNumber>
    </recommendedName>
</protein>
<dbReference type="PANTHER" id="PTHR11070:SF63">
    <property type="entry name" value="DNA HELICASE IV"/>
    <property type="match status" value="1"/>
</dbReference>
<keyword evidence="3 9" id="KW-0347">Helicase</keyword>
<dbReference type="PROSITE" id="PS51198">
    <property type="entry name" value="UVRD_HELICASE_ATP_BIND"/>
    <property type="match status" value="1"/>
</dbReference>
<evidence type="ECO:0000256" key="9">
    <source>
        <dbReference type="PROSITE-ProRule" id="PRU00560"/>
    </source>
</evidence>
<dbReference type="InterPro" id="IPR013498">
    <property type="entry name" value="Topo_IA_Znf"/>
</dbReference>
<keyword evidence="5" id="KW-0413">Isomerase</keyword>
<dbReference type="Pfam" id="PF01396">
    <property type="entry name" value="Zn_ribbon_Top1"/>
    <property type="match status" value="2"/>
</dbReference>
<dbReference type="InterPro" id="IPR014016">
    <property type="entry name" value="UvrD-like_ATP-bd"/>
</dbReference>
<evidence type="ECO:0000256" key="1">
    <source>
        <dbReference type="ARBA" id="ARBA00022741"/>
    </source>
</evidence>
<evidence type="ECO:0000256" key="8">
    <source>
        <dbReference type="ARBA" id="ARBA00048988"/>
    </source>
</evidence>
<accession>A0A098EI63</accession>
<evidence type="ECO:0000313" key="11">
    <source>
        <dbReference type="EMBL" id="CEG21492.1"/>
    </source>
</evidence>
<evidence type="ECO:0000256" key="6">
    <source>
        <dbReference type="ARBA" id="ARBA00034617"/>
    </source>
</evidence>
<dbReference type="PANTHER" id="PTHR11070">
    <property type="entry name" value="UVRD / RECB / PCRA DNA HELICASE FAMILY MEMBER"/>
    <property type="match status" value="1"/>
</dbReference>
<dbReference type="Pfam" id="PF13361">
    <property type="entry name" value="UvrD_C"/>
    <property type="match status" value="1"/>
</dbReference>
<organism evidence="11 12">
    <name type="scientific">Planococcus massiliensis</name>
    <dbReference type="NCBI Taxonomy" id="1499687"/>
    <lineage>
        <taxon>Bacteria</taxon>
        <taxon>Bacillati</taxon>
        <taxon>Bacillota</taxon>
        <taxon>Bacilli</taxon>
        <taxon>Bacillales</taxon>
        <taxon>Caryophanaceae</taxon>
        <taxon>Planococcus</taxon>
    </lineage>
</organism>
<dbReference type="EC" id="5.6.2.4" evidence="7"/>
<dbReference type="GO" id="GO:0016887">
    <property type="term" value="F:ATP hydrolysis activity"/>
    <property type="evidence" value="ECO:0007669"/>
    <property type="project" value="RHEA"/>
</dbReference>
<keyword evidence="2 9" id="KW-0378">Hydrolase</keyword>
<dbReference type="Gene3D" id="3.40.50.300">
    <property type="entry name" value="P-loop containing nucleotide triphosphate hydrolases"/>
    <property type="match status" value="3"/>
</dbReference>
<dbReference type="RefSeq" id="WP_052650023.1">
    <property type="nucleotide sequence ID" value="NZ_CCXS01000001.1"/>
</dbReference>
<gene>
    <name evidence="11" type="primary">helD</name>
    <name evidence="11" type="ORF">BN1080_00403</name>
</gene>
<keyword evidence="1 9" id="KW-0547">Nucleotide-binding</keyword>
<keyword evidence="4 9" id="KW-0067">ATP-binding</keyword>
<feature type="domain" description="UvrD-like helicase ATP-binding" evidence="10">
    <location>
        <begin position="123"/>
        <end position="609"/>
    </location>
</feature>
<keyword evidence="12" id="KW-1185">Reference proteome</keyword>
<dbReference type="EMBL" id="CCXS01000001">
    <property type="protein sequence ID" value="CEG21492.1"/>
    <property type="molecule type" value="Genomic_DNA"/>
</dbReference>
<dbReference type="OrthoDB" id="9809039at2"/>
<dbReference type="GO" id="GO:0003677">
    <property type="term" value="F:DNA binding"/>
    <property type="evidence" value="ECO:0007669"/>
    <property type="project" value="InterPro"/>
</dbReference>
<dbReference type="InterPro" id="IPR027417">
    <property type="entry name" value="P-loop_NTPase"/>
</dbReference>
<dbReference type="InterPro" id="IPR014017">
    <property type="entry name" value="DNA_helicase_UvrD-like_C"/>
</dbReference>
<dbReference type="GO" id="GO:0005829">
    <property type="term" value="C:cytosol"/>
    <property type="evidence" value="ECO:0007669"/>
    <property type="project" value="TreeGrafter"/>
</dbReference>
<name>A0A098EI63_9BACL</name>
<dbReference type="Gene3D" id="3.30.65.10">
    <property type="entry name" value="Bacterial Topoisomerase I, domain 1"/>
    <property type="match status" value="2"/>
</dbReference>
<evidence type="ECO:0000256" key="4">
    <source>
        <dbReference type="ARBA" id="ARBA00022840"/>
    </source>
</evidence>
<comment type="catalytic activity">
    <reaction evidence="6">
        <text>Couples ATP hydrolysis with the unwinding of duplex DNA by translocating in the 3'-5' direction.</text>
        <dbReference type="EC" id="5.6.2.4"/>
    </reaction>
</comment>
<dbReference type="Gene3D" id="3.40.91.30">
    <property type="match status" value="1"/>
</dbReference>
<proteinExistence type="predicted"/>
<dbReference type="GO" id="GO:0043138">
    <property type="term" value="F:3'-5' DNA helicase activity"/>
    <property type="evidence" value="ECO:0007669"/>
    <property type="project" value="UniProtKB-EC"/>
</dbReference>
<dbReference type="GO" id="GO:0006265">
    <property type="term" value="P:DNA topological change"/>
    <property type="evidence" value="ECO:0007669"/>
    <property type="project" value="InterPro"/>
</dbReference>
<evidence type="ECO:0000256" key="5">
    <source>
        <dbReference type="ARBA" id="ARBA00023235"/>
    </source>
</evidence>
<evidence type="ECO:0000256" key="2">
    <source>
        <dbReference type="ARBA" id="ARBA00022801"/>
    </source>
</evidence>
<dbReference type="CDD" id="cd17932">
    <property type="entry name" value="DEXQc_UvrD"/>
    <property type="match status" value="1"/>
</dbReference>
<reference evidence="11 12" key="1">
    <citation type="submission" date="2014-09" db="EMBL/GenBank/DDBJ databases">
        <authorList>
            <person name="Urmite Genomes Urmite Genomes"/>
        </authorList>
    </citation>
    <scope>NUCLEOTIDE SEQUENCE [LARGE SCALE GENOMIC DNA]</scope>
    <source>
        <strain evidence="11 12">ES2</strain>
    </source>
</reference>
<evidence type="ECO:0000259" key="10">
    <source>
        <dbReference type="PROSITE" id="PS51198"/>
    </source>
</evidence>
<dbReference type="GO" id="GO:0000725">
    <property type="term" value="P:recombinational repair"/>
    <property type="evidence" value="ECO:0007669"/>
    <property type="project" value="TreeGrafter"/>
</dbReference>
<dbReference type="GO" id="GO:0003916">
    <property type="term" value="F:DNA topoisomerase activity"/>
    <property type="evidence" value="ECO:0007669"/>
    <property type="project" value="InterPro"/>
</dbReference>
<dbReference type="AlphaFoldDB" id="A0A098EI63"/>
<feature type="binding site" evidence="9">
    <location>
        <begin position="144"/>
        <end position="151"/>
    </location>
    <ligand>
        <name>ATP</name>
        <dbReference type="ChEBI" id="CHEBI:30616"/>
    </ligand>
</feature>
<evidence type="ECO:0000256" key="3">
    <source>
        <dbReference type="ARBA" id="ARBA00022806"/>
    </source>
</evidence>
<evidence type="ECO:0000256" key="7">
    <source>
        <dbReference type="ARBA" id="ARBA00034808"/>
    </source>
</evidence>
<evidence type="ECO:0000313" key="12">
    <source>
        <dbReference type="Proteomes" id="UP000043699"/>
    </source>
</evidence>
<comment type="catalytic activity">
    <reaction evidence="8">
        <text>ATP + H2O = ADP + phosphate + H(+)</text>
        <dbReference type="Rhea" id="RHEA:13065"/>
        <dbReference type="ChEBI" id="CHEBI:15377"/>
        <dbReference type="ChEBI" id="CHEBI:15378"/>
        <dbReference type="ChEBI" id="CHEBI:30616"/>
        <dbReference type="ChEBI" id="CHEBI:43474"/>
        <dbReference type="ChEBI" id="CHEBI:456216"/>
        <dbReference type="EC" id="5.6.2.4"/>
    </reaction>
</comment>
<dbReference type="SUPFAM" id="SSF57783">
    <property type="entry name" value="Zinc beta-ribbon"/>
    <property type="match status" value="1"/>
</dbReference>
<dbReference type="GO" id="GO:0005694">
    <property type="term" value="C:chromosome"/>
    <property type="evidence" value="ECO:0007669"/>
    <property type="project" value="InterPro"/>
</dbReference>
<dbReference type="Proteomes" id="UP000043699">
    <property type="component" value="Unassembled WGS sequence"/>
</dbReference>
<dbReference type="GO" id="GO:0005524">
    <property type="term" value="F:ATP binding"/>
    <property type="evidence" value="ECO:0007669"/>
    <property type="project" value="UniProtKB-UniRule"/>
</dbReference>
<dbReference type="Pfam" id="PF00580">
    <property type="entry name" value="UvrD-helicase"/>
    <property type="match status" value="1"/>
</dbReference>
<sequence>MEILIILLMLLVGFGAFKKYQKSKILKQIREEKIKQQIPTALEFLSEIEQLKKEYFTDISREETVRKYANFHDECIKDSANETIKNFINIYTRLDSLVKAWNKEFVEREMIATKIFLSNIDGKSLDLQQRRAVITDEVNNLVLAGAGSGKTLTIAAKVKYLVERKKVDPSEILLLTFTKKAALEMEERIVTKMNIPVESMTFHKLGLRIIKQGRENVPEVSDQLRERILDYFEKDILTNPTLMGKVVHFFSYYINVPKDYEEFDSLGEMYTHYKTANLETLKSKVEKDTKTLKNQRYTIAGEEVKSIEEVIIANFLYLNGIKYEYEKVYPHPSTDPYRKKYRPDFYLPEYDLYLEHFGITETNKAPWLSRIEEKKYLEDMKWKREFHAQNKTVLLETYSYFNKNGMLQKKLEEILKKKGVILRPRNLQEIYKRIYITQKTKDRDFGEIIKLIQTFVGLFKSIDYKPVEFRKIESEIKTREKNGFLKERNLLLLSIIEPIYHYYQKSLTGANEIDFADMINEATEYIENQQVRLTNYNYIIVDEFQDISFARYKLVKALRDQTAAKLICVGDDWQSIYRFAGSDLQLFIDFQKFFGYSQLLRIEKTYRNSQELINIAGKFVMKNKNQFVKKLESPLRLEKPLVMYGYDSDFHRAIKLALDDIINKFGTKSSVMILGRNNFDLEKMKEDVQKAFSVIQNEEKTFIKYKNHPELKIEFLTVHRSKGLEADNVILINLENKAAGFPNKISDDSILHYVLTDSDDFMYAEERRLFYVALTRTKNRTYLIAPQKNTSIFVEELVKEQGIPFQLVTQEETIQNNPQCTHCQTGILVVKENATTKQRFLGCTNYPTCQQSFRDISLITDQVICPSCKGYMTKRKGRYGNFYGCSNYPHCSSSLKIEQVGNNFKSFS</sequence>
<dbReference type="InterPro" id="IPR000212">
    <property type="entry name" value="DNA_helicase_UvrD/REP"/>
</dbReference>
<dbReference type="SUPFAM" id="SSF52540">
    <property type="entry name" value="P-loop containing nucleoside triphosphate hydrolases"/>
    <property type="match status" value="1"/>
</dbReference>
<dbReference type="STRING" id="1499687.BN1080_00403"/>